<comment type="caution">
    <text evidence="2">The sequence shown here is derived from an EMBL/GenBank/DDBJ whole genome shotgun (WGS) entry which is preliminary data.</text>
</comment>
<keyword evidence="3" id="KW-1185">Reference proteome</keyword>
<proteinExistence type="predicted"/>
<evidence type="ECO:0000313" key="3">
    <source>
        <dbReference type="Proteomes" id="UP000824469"/>
    </source>
</evidence>
<dbReference type="EMBL" id="JAHRHJ020000008">
    <property type="protein sequence ID" value="KAH9305248.1"/>
    <property type="molecule type" value="Genomic_DNA"/>
</dbReference>
<gene>
    <name evidence="2" type="ORF">KI387_009652</name>
</gene>
<evidence type="ECO:0008006" key="4">
    <source>
        <dbReference type="Google" id="ProtNLM"/>
    </source>
</evidence>
<protein>
    <recommendedName>
        <fullName evidence="4">Retrotransposon gag domain-containing protein</fullName>
    </recommendedName>
</protein>
<dbReference type="InterPro" id="IPR050871">
    <property type="entry name" value="26S_Proteasome/COP9_Components"/>
</dbReference>
<dbReference type="PANTHER" id="PTHR10678">
    <property type="entry name" value="26S PROTEASOME NON-ATPASE REGULATORY SUBUNIT 11/COP9 SIGNALOSOME COMPLEX SUBUNIT 2"/>
    <property type="match status" value="1"/>
</dbReference>
<feature type="region of interest" description="Disordered" evidence="1">
    <location>
        <begin position="333"/>
        <end position="353"/>
    </location>
</feature>
<name>A0AA38FKE8_TAXCH</name>
<organism evidence="2 3">
    <name type="scientific">Taxus chinensis</name>
    <name type="common">Chinese yew</name>
    <name type="synonym">Taxus wallichiana var. chinensis</name>
    <dbReference type="NCBI Taxonomy" id="29808"/>
    <lineage>
        <taxon>Eukaryota</taxon>
        <taxon>Viridiplantae</taxon>
        <taxon>Streptophyta</taxon>
        <taxon>Embryophyta</taxon>
        <taxon>Tracheophyta</taxon>
        <taxon>Spermatophyta</taxon>
        <taxon>Pinopsida</taxon>
        <taxon>Pinidae</taxon>
        <taxon>Conifers II</taxon>
        <taxon>Cupressales</taxon>
        <taxon>Taxaceae</taxon>
        <taxon>Taxus</taxon>
    </lineage>
</organism>
<accession>A0AA38FKE8</accession>
<dbReference type="Proteomes" id="UP000824469">
    <property type="component" value="Unassembled WGS sequence"/>
</dbReference>
<dbReference type="AlphaFoldDB" id="A0AA38FKE8"/>
<evidence type="ECO:0000256" key="1">
    <source>
        <dbReference type="SAM" id="MobiDB-lite"/>
    </source>
</evidence>
<sequence length="353" mass="41656">ADMEDYGFEYFEEENEEQDVDIENQYYNSKGLVGSDPQEALAGFAEVVRMESDKAEWRFKALKQTVKLYYHLGKYKEMMDAYREMLTYFKSAVTRNYSEKFLNNIMDFVSGSASQTFELLQEFYQTTLRALEEAKNERIWFDMGEYGRMNKVSVPYDWHVAWLIQFLMWFNEVEELVFTDFSSSRHLRSFTNLVVGKMDETARRKALSSWRFDMKDPKIHFRELAQLKQEASVERYVVHFQKLAIMVLDISERRLIVLFMEGLTEPLRGLVKAFEHPSLQDAIKRSINLESTAGKNKNLQFGQHQYHLWGNKQVHVNPQEQLQMISKEQQLVGSKVGHKNGKETSMKLKQEMN</sequence>
<evidence type="ECO:0000313" key="2">
    <source>
        <dbReference type="EMBL" id="KAH9305248.1"/>
    </source>
</evidence>
<feature type="non-terminal residue" evidence="2">
    <location>
        <position position="1"/>
    </location>
</feature>
<feature type="compositionally biased region" description="Basic and acidic residues" evidence="1">
    <location>
        <begin position="340"/>
        <end position="353"/>
    </location>
</feature>
<reference evidence="2 3" key="1">
    <citation type="journal article" date="2021" name="Nat. Plants">
        <title>The Taxus genome provides insights into paclitaxel biosynthesis.</title>
        <authorList>
            <person name="Xiong X."/>
            <person name="Gou J."/>
            <person name="Liao Q."/>
            <person name="Li Y."/>
            <person name="Zhou Q."/>
            <person name="Bi G."/>
            <person name="Li C."/>
            <person name="Du R."/>
            <person name="Wang X."/>
            <person name="Sun T."/>
            <person name="Guo L."/>
            <person name="Liang H."/>
            <person name="Lu P."/>
            <person name="Wu Y."/>
            <person name="Zhang Z."/>
            <person name="Ro D.K."/>
            <person name="Shang Y."/>
            <person name="Huang S."/>
            <person name="Yan J."/>
        </authorList>
    </citation>
    <scope>NUCLEOTIDE SEQUENCE [LARGE SCALE GENOMIC DNA]</scope>
    <source>
        <strain evidence="2">Ta-2019</strain>
    </source>
</reference>